<reference evidence="1" key="1">
    <citation type="submission" date="2021-06" db="EMBL/GenBank/DDBJ databases">
        <authorList>
            <person name="Kallberg Y."/>
            <person name="Tangrot J."/>
            <person name="Rosling A."/>
        </authorList>
    </citation>
    <scope>NUCLEOTIDE SEQUENCE</scope>
    <source>
        <strain evidence="1">MA453B</strain>
    </source>
</reference>
<dbReference type="EMBL" id="CAJVPY010011751">
    <property type="protein sequence ID" value="CAG8729416.1"/>
    <property type="molecule type" value="Genomic_DNA"/>
</dbReference>
<keyword evidence="2" id="KW-1185">Reference proteome</keyword>
<sequence length="126" mass="14931">MSMGYCSYPYFIKVLVPIAIEKKCIEGNEKINEEDFFYEDKIPLGYLLSRDFRSLMGLLLFLFSPYSCLSTFKFEPKLRRTEINNIELEGIKRFLLACICQQQSMLDEDIESDYSQYFIRLSQLSR</sequence>
<proteinExistence type="predicted"/>
<protein>
    <submittedName>
        <fullName evidence="1">23336_t:CDS:1</fullName>
    </submittedName>
</protein>
<dbReference type="AlphaFoldDB" id="A0A9N9IC35"/>
<dbReference type="Proteomes" id="UP000789405">
    <property type="component" value="Unassembled WGS sequence"/>
</dbReference>
<name>A0A9N9IC35_9GLOM</name>
<evidence type="ECO:0000313" key="1">
    <source>
        <dbReference type="EMBL" id="CAG8729416.1"/>
    </source>
</evidence>
<accession>A0A9N9IC35</accession>
<evidence type="ECO:0000313" key="2">
    <source>
        <dbReference type="Proteomes" id="UP000789405"/>
    </source>
</evidence>
<organism evidence="1 2">
    <name type="scientific">Dentiscutata erythropus</name>
    <dbReference type="NCBI Taxonomy" id="1348616"/>
    <lineage>
        <taxon>Eukaryota</taxon>
        <taxon>Fungi</taxon>
        <taxon>Fungi incertae sedis</taxon>
        <taxon>Mucoromycota</taxon>
        <taxon>Glomeromycotina</taxon>
        <taxon>Glomeromycetes</taxon>
        <taxon>Diversisporales</taxon>
        <taxon>Gigasporaceae</taxon>
        <taxon>Dentiscutata</taxon>
    </lineage>
</organism>
<dbReference type="OrthoDB" id="10404362at2759"/>
<comment type="caution">
    <text evidence="1">The sequence shown here is derived from an EMBL/GenBank/DDBJ whole genome shotgun (WGS) entry which is preliminary data.</text>
</comment>
<gene>
    <name evidence="1" type="ORF">DERYTH_LOCUS14991</name>
</gene>